<evidence type="ECO:0000313" key="9">
    <source>
        <dbReference type="Proteomes" id="UP000198806"/>
    </source>
</evidence>
<dbReference type="Pfam" id="PF02518">
    <property type="entry name" value="HATPase_c"/>
    <property type="match status" value="1"/>
</dbReference>
<dbReference type="Gene3D" id="3.30.565.10">
    <property type="entry name" value="Histidine kinase-like ATPase, C-terminal domain"/>
    <property type="match status" value="1"/>
</dbReference>
<comment type="subcellular location">
    <subcellularLocation>
        <location evidence="1">Membrane</location>
    </subcellularLocation>
</comment>
<evidence type="ECO:0000256" key="6">
    <source>
        <dbReference type="SAM" id="Phobius"/>
    </source>
</evidence>
<dbReference type="InterPro" id="IPR003594">
    <property type="entry name" value="HATPase_dom"/>
</dbReference>
<dbReference type="EMBL" id="FOWD01000021">
    <property type="protein sequence ID" value="SFO37771.1"/>
    <property type="molecule type" value="Genomic_DNA"/>
</dbReference>
<evidence type="ECO:0000256" key="3">
    <source>
        <dbReference type="ARBA" id="ARBA00022679"/>
    </source>
</evidence>
<dbReference type="SMART" id="SM00304">
    <property type="entry name" value="HAMP"/>
    <property type="match status" value="1"/>
</dbReference>
<evidence type="ECO:0000256" key="2">
    <source>
        <dbReference type="ARBA" id="ARBA00022553"/>
    </source>
</evidence>
<dbReference type="PANTHER" id="PTHR34220">
    <property type="entry name" value="SENSOR HISTIDINE KINASE YPDA"/>
    <property type="match status" value="1"/>
</dbReference>
<dbReference type="SUPFAM" id="SSF158472">
    <property type="entry name" value="HAMP domain-like"/>
    <property type="match status" value="1"/>
</dbReference>
<dbReference type="InterPro" id="IPR050640">
    <property type="entry name" value="Bact_2-comp_sensor_kinase"/>
</dbReference>
<keyword evidence="6" id="KW-0472">Membrane</keyword>
<reference evidence="8 9" key="1">
    <citation type="submission" date="2016-10" db="EMBL/GenBank/DDBJ databases">
        <authorList>
            <person name="de Groot N.N."/>
        </authorList>
    </citation>
    <scope>NUCLEOTIDE SEQUENCE [LARGE SCALE GENOMIC DNA]</scope>
    <source>
        <strain evidence="8 9">DSM 1283</strain>
    </source>
</reference>
<dbReference type="Gene3D" id="6.10.340.10">
    <property type="match status" value="1"/>
</dbReference>
<name>A0A1I5GQC4_9FIRM</name>
<dbReference type="AlphaFoldDB" id="A0A1I5GQC4"/>
<dbReference type="InterPro" id="IPR010559">
    <property type="entry name" value="Sig_transdc_His_kin_internal"/>
</dbReference>
<dbReference type="InterPro" id="IPR036890">
    <property type="entry name" value="HATPase_C_sf"/>
</dbReference>
<organism evidence="8 9">
    <name type="scientific">Anaerocolumna aminovalerica</name>
    <dbReference type="NCBI Taxonomy" id="1527"/>
    <lineage>
        <taxon>Bacteria</taxon>
        <taxon>Bacillati</taxon>
        <taxon>Bacillota</taxon>
        <taxon>Clostridia</taxon>
        <taxon>Lachnospirales</taxon>
        <taxon>Lachnospiraceae</taxon>
        <taxon>Anaerocolumna</taxon>
    </lineage>
</organism>
<sequence>MQKFRQRRVTIKKKLIHSYLTGVIIPFLLFSLALFQIQKNTMKNTAADIAYNELMQITGLMDGEFEQLKSVSNLLYLDNELNDFIKEYNQNIHFNPDIEYLNHILGKYNAGISNVNFSSVIITNRGQFLGDATLIHKADSLEITDKNWYQSLLDKPSGILWLKDETLDKIFTTPGQNYIYLIRELQDRVTWDKTGILILGISENELRKLYSGYIDEYSSIYILDEQNNLISNIDNLNFNIIPQMVFNYMYKYSGSNIVSKVNNEKILMTHYTIKTTNWKVFLMEDLNNLLSYFNSINYLYLLVIGIYFIITIMLCSVFLTKFTKPIQVLYQNMEKVKANNFDVTVPILSNDEIGDLSHKFNSMIERIKQLMDNLLKEQEEKRQAELITLQTQINPHFLYNTLASIRYLIYTEKKEDVDNIILSLIRILKNSLSDTEEFVSIQKEISILEDYIFIQKFAFSNKVTVDIHMEDDILDCKTIKLILQPLVENAFMHGLKPKNNDGYLSIKGYSQENMVYIEIYDNGVGFVSKADIKKKHRRGIGLQNVKDRIELTFGKKYSLNIESEPDKFTKIRINIPKITSEEEFLYYEHFNS</sequence>
<dbReference type="SUPFAM" id="SSF55874">
    <property type="entry name" value="ATPase domain of HSP90 chaperone/DNA topoisomerase II/histidine kinase"/>
    <property type="match status" value="1"/>
</dbReference>
<dbReference type="Proteomes" id="UP000198806">
    <property type="component" value="Unassembled WGS sequence"/>
</dbReference>
<gene>
    <name evidence="8" type="ORF">SAMN04489757_12136</name>
</gene>
<dbReference type="RefSeq" id="WP_170847994.1">
    <property type="nucleotide sequence ID" value="NZ_BAABFM010000073.1"/>
</dbReference>
<feature type="domain" description="HAMP" evidence="7">
    <location>
        <begin position="320"/>
        <end position="372"/>
    </location>
</feature>
<dbReference type="SMART" id="SM00387">
    <property type="entry name" value="HATPase_c"/>
    <property type="match status" value="1"/>
</dbReference>
<dbReference type="CDD" id="cd06225">
    <property type="entry name" value="HAMP"/>
    <property type="match status" value="1"/>
</dbReference>
<evidence type="ECO:0000256" key="4">
    <source>
        <dbReference type="ARBA" id="ARBA00022777"/>
    </source>
</evidence>
<dbReference type="STRING" id="1527.SAMN04489757_12136"/>
<dbReference type="PANTHER" id="PTHR34220:SF7">
    <property type="entry name" value="SENSOR HISTIDINE KINASE YPDA"/>
    <property type="match status" value="1"/>
</dbReference>
<keyword evidence="5" id="KW-0175">Coiled coil</keyword>
<keyword evidence="3" id="KW-0808">Transferase</keyword>
<feature type="transmembrane region" description="Helical" evidence="6">
    <location>
        <begin position="298"/>
        <end position="319"/>
    </location>
</feature>
<evidence type="ECO:0000256" key="1">
    <source>
        <dbReference type="ARBA" id="ARBA00004370"/>
    </source>
</evidence>
<feature type="coiled-coil region" evidence="5">
    <location>
        <begin position="360"/>
        <end position="387"/>
    </location>
</feature>
<evidence type="ECO:0000256" key="5">
    <source>
        <dbReference type="SAM" id="Coils"/>
    </source>
</evidence>
<evidence type="ECO:0000313" key="8">
    <source>
        <dbReference type="EMBL" id="SFO37771.1"/>
    </source>
</evidence>
<dbReference type="InterPro" id="IPR003660">
    <property type="entry name" value="HAMP_dom"/>
</dbReference>
<dbReference type="GO" id="GO:0000155">
    <property type="term" value="F:phosphorelay sensor kinase activity"/>
    <property type="evidence" value="ECO:0007669"/>
    <property type="project" value="InterPro"/>
</dbReference>
<accession>A0A1I5GQC4</accession>
<evidence type="ECO:0000259" key="7">
    <source>
        <dbReference type="PROSITE" id="PS50885"/>
    </source>
</evidence>
<proteinExistence type="predicted"/>
<dbReference type="GO" id="GO:0016020">
    <property type="term" value="C:membrane"/>
    <property type="evidence" value="ECO:0007669"/>
    <property type="project" value="UniProtKB-SubCell"/>
</dbReference>
<feature type="transmembrane region" description="Helical" evidence="6">
    <location>
        <begin position="16"/>
        <end position="35"/>
    </location>
</feature>
<dbReference type="Pfam" id="PF06580">
    <property type="entry name" value="His_kinase"/>
    <property type="match status" value="1"/>
</dbReference>
<keyword evidence="6" id="KW-0812">Transmembrane</keyword>
<dbReference type="PROSITE" id="PS50885">
    <property type="entry name" value="HAMP"/>
    <property type="match status" value="1"/>
</dbReference>
<protein>
    <submittedName>
        <fullName evidence="8">Two-component system, sensor histidine kinase YesM</fullName>
    </submittedName>
</protein>
<keyword evidence="9" id="KW-1185">Reference proteome</keyword>
<dbReference type="Pfam" id="PF00672">
    <property type="entry name" value="HAMP"/>
    <property type="match status" value="1"/>
</dbReference>
<keyword evidence="2" id="KW-0597">Phosphoprotein</keyword>
<keyword evidence="4 8" id="KW-0418">Kinase</keyword>
<keyword evidence="6" id="KW-1133">Transmembrane helix</keyword>